<feature type="region of interest" description="Disordered" evidence="2">
    <location>
        <begin position="431"/>
        <end position="459"/>
    </location>
</feature>
<sequence length="623" mass="71905">MAKERIINPDILVNAEEDNEEDAEEDEEENVNYREYAEQNFDIMDLIKRFASPKVIAICTSLLQTFDTNTDFTNHCVVKMLHRIAWDCKLPAMLFQASLFCIFQKILSSDNPKYKELAKLAIYIVRKFTEVAATNKKVFIELLFYKTAKEAYEIECGYGSFIEHRLKSKLQASKVFWEEHEEEELKRLHEEYLKNEPSQESILQEEDENEEGSNSSSGSEVDEIENSRKEEPPVPLPEAIIHLVEATPSHSYLTEGLKWIKASLQECLEDLEDDPSEVPLLPLSADSILSIDFKKFQQFLEALKICKPQQQEVYWRIPASWKDTDLLNRINLIEVLLAHDEDELSSYSDELNLPIKKISGESCDLSKILMETRLLNDSRISGGYDSDNNEEDETFPKNAADNNLKYDKFHDIIANHCRKALDNELISDTSKMENKTSNKSKKKKFSRFESSDSDSDVQENVGSLISKVSSSTDKENEHLQSSELFEMNKFEKSLDSADDLSPLSKNKKKSLRRVIVHDSSDDEDKMRTDSTILGIDSDKTYDSVDQRSFIKLVSDSNEDLKEQEIHQVSDSVQNYMQFNNDLKRLRSDSEEEENKNVPTKSNRKKRFILDSDDEKLELSTMHC</sequence>
<reference evidence="4" key="1">
    <citation type="submission" date="2015-05" db="UniProtKB">
        <authorList>
            <consortium name="EnsemblMetazoa"/>
        </authorList>
    </citation>
    <scope>IDENTIFICATION</scope>
</reference>
<dbReference type="GO" id="GO:0009649">
    <property type="term" value="P:entrainment of circadian clock"/>
    <property type="evidence" value="ECO:0007669"/>
    <property type="project" value="TreeGrafter"/>
</dbReference>
<evidence type="ECO:0000259" key="3">
    <source>
        <dbReference type="Pfam" id="PF05029"/>
    </source>
</evidence>
<dbReference type="EnsemblMetazoa" id="RPRC001086-RA">
    <property type="protein sequence ID" value="RPRC001086-PA"/>
    <property type="gene ID" value="RPRC001086"/>
</dbReference>
<accession>T1HAN1</accession>
<evidence type="ECO:0000256" key="1">
    <source>
        <dbReference type="ARBA" id="ARBA00008174"/>
    </source>
</evidence>
<evidence type="ECO:0000256" key="2">
    <source>
        <dbReference type="SAM" id="MobiDB-lite"/>
    </source>
</evidence>
<dbReference type="GO" id="GO:0003677">
    <property type="term" value="F:DNA binding"/>
    <property type="evidence" value="ECO:0007669"/>
    <property type="project" value="TreeGrafter"/>
</dbReference>
<dbReference type="PANTHER" id="PTHR22940">
    <property type="entry name" value="TIMEOUT/TIMELESS-2"/>
    <property type="match status" value="1"/>
</dbReference>
<dbReference type="GO" id="GO:0031298">
    <property type="term" value="C:replication fork protection complex"/>
    <property type="evidence" value="ECO:0007669"/>
    <property type="project" value="TreeGrafter"/>
</dbReference>
<dbReference type="EMBL" id="ACPB03015720">
    <property type="status" value="NOT_ANNOTATED_CDS"/>
    <property type="molecule type" value="Genomic_DNA"/>
</dbReference>
<dbReference type="HOGENOM" id="CLU_438974_0_0_1"/>
<dbReference type="InterPro" id="IPR044998">
    <property type="entry name" value="Timeless"/>
</dbReference>
<comment type="similarity">
    <text evidence="1">Belongs to the timeless family.</text>
</comment>
<dbReference type="InterPro" id="IPR007725">
    <property type="entry name" value="TIMELESS_C"/>
</dbReference>
<dbReference type="PANTHER" id="PTHR22940:SF4">
    <property type="entry name" value="PROTEIN TIMELESS HOMOLOG"/>
    <property type="match status" value="1"/>
</dbReference>
<feature type="region of interest" description="Disordered" evidence="2">
    <location>
        <begin position="583"/>
        <end position="608"/>
    </location>
</feature>
<evidence type="ECO:0000313" key="5">
    <source>
        <dbReference type="Proteomes" id="UP000015103"/>
    </source>
</evidence>
<dbReference type="GO" id="GO:0000076">
    <property type="term" value="P:DNA replication checkpoint signaling"/>
    <property type="evidence" value="ECO:0007669"/>
    <property type="project" value="TreeGrafter"/>
</dbReference>
<dbReference type="Pfam" id="PF05029">
    <property type="entry name" value="TIMELESS_C"/>
    <property type="match status" value="1"/>
</dbReference>
<dbReference type="InParanoid" id="T1HAN1"/>
<dbReference type="Proteomes" id="UP000015103">
    <property type="component" value="Unassembled WGS sequence"/>
</dbReference>
<dbReference type="STRING" id="13249.T1HAN1"/>
<proteinExistence type="inferred from homology"/>
<dbReference type="AlphaFoldDB" id="T1HAN1"/>
<dbReference type="VEuPathDB" id="VectorBase:RPRC001086"/>
<keyword evidence="5" id="KW-1185">Reference proteome</keyword>
<protein>
    <submittedName>
        <fullName evidence="4">TIMELESS_C domain-containing protein</fullName>
    </submittedName>
</protein>
<dbReference type="GO" id="GO:0043111">
    <property type="term" value="P:replication fork arrest"/>
    <property type="evidence" value="ECO:0007669"/>
    <property type="project" value="TreeGrafter"/>
</dbReference>
<organism evidence="4 5">
    <name type="scientific">Rhodnius prolixus</name>
    <name type="common">Triatomid bug</name>
    <dbReference type="NCBI Taxonomy" id="13249"/>
    <lineage>
        <taxon>Eukaryota</taxon>
        <taxon>Metazoa</taxon>
        <taxon>Ecdysozoa</taxon>
        <taxon>Arthropoda</taxon>
        <taxon>Hexapoda</taxon>
        <taxon>Insecta</taxon>
        <taxon>Pterygota</taxon>
        <taxon>Neoptera</taxon>
        <taxon>Paraneoptera</taxon>
        <taxon>Hemiptera</taxon>
        <taxon>Heteroptera</taxon>
        <taxon>Panheteroptera</taxon>
        <taxon>Cimicomorpha</taxon>
        <taxon>Reduviidae</taxon>
        <taxon>Triatominae</taxon>
        <taxon>Rhodnius</taxon>
    </lineage>
</organism>
<dbReference type="eggNOG" id="KOG1974">
    <property type="taxonomic scope" value="Eukaryota"/>
</dbReference>
<name>T1HAN1_RHOPR</name>
<dbReference type="GO" id="GO:0006281">
    <property type="term" value="P:DNA repair"/>
    <property type="evidence" value="ECO:0007669"/>
    <property type="project" value="TreeGrafter"/>
</dbReference>
<feature type="domain" description="Timeless C-terminal" evidence="3">
    <location>
        <begin position="253"/>
        <end position="326"/>
    </location>
</feature>
<feature type="region of interest" description="Disordered" evidence="2">
    <location>
        <begin position="188"/>
        <end position="233"/>
    </location>
</feature>
<evidence type="ECO:0000313" key="4">
    <source>
        <dbReference type="EnsemblMetazoa" id="RPRC001086-PA"/>
    </source>
</evidence>
<feature type="region of interest" description="Disordered" evidence="2">
    <location>
        <begin position="380"/>
        <end position="399"/>
    </location>
</feature>